<dbReference type="InterPro" id="IPR004358">
    <property type="entry name" value="Sig_transdc_His_kin-like_C"/>
</dbReference>
<comment type="caution">
    <text evidence="18">The sequence shown here is derived from an EMBL/GenBank/DDBJ whole genome shotgun (WGS) entry which is preliminary data.</text>
</comment>
<evidence type="ECO:0000259" key="17">
    <source>
        <dbReference type="PROSITE" id="PS50112"/>
    </source>
</evidence>
<evidence type="ECO:0000256" key="5">
    <source>
        <dbReference type="ARBA" id="ARBA00022553"/>
    </source>
</evidence>
<dbReference type="PANTHER" id="PTHR42878">
    <property type="entry name" value="TWO-COMPONENT HISTIDINE KINASE"/>
    <property type="match status" value="1"/>
</dbReference>
<evidence type="ECO:0000256" key="8">
    <source>
        <dbReference type="ARBA" id="ARBA00022741"/>
    </source>
</evidence>
<feature type="transmembrane region" description="Helical" evidence="15">
    <location>
        <begin position="53"/>
        <end position="70"/>
    </location>
</feature>
<keyword evidence="12" id="KW-0902">Two-component regulatory system</keyword>
<dbReference type="GO" id="GO:0007234">
    <property type="term" value="P:osmosensory signaling via phosphorelay pathway"/>
    <property type="evidence" value="ECO:0007669"/>
    <property type="project" value="TreeGrafter"/>
</dbReference>
<name>A0A7W3IS82_9ACTN</name>
<dbReference type="Gene3D" id="1.10.287.130">
    <property type="match status" value="1"/>
</dbReference>
<gene>
    <name evidence="18" type="ORF">FHX74_001872</name>
</gene>
<evidence type="ECO:0000256" key="13">
    <source>
        <dbReference type="ARBA" id="ARBA00023136"/>
    </source>
</evidence>
<dbReference type="InterPro" id="IPR013656">
    <property type="entry name" value="PAS_4"/>
</dbReference>
<feature type="transmembrane region" description="Helical" evidence="15">
    <location>
        <begin position="240"/>
        <end position="261"/>
    </location>
</feature>
<dbReference type="InterPro" id="IPR050351">
    <property type="entry name" value="BphY/WalK/GraS-like"/>
</dbReference>
<dbReference type="GO" id="GO:0005886">
    <property type="term" value="C:plasma membrane"/>
    <property type="evidence" value="ECO:0007669"/>
    <property type="project" value="UniProtKB-SubCell"/>
</dbReference>
<evidence type="ECO:0000313" key="18">
    <source>
        <dbReference type="EMBL" id="MBA8794253.1"/>
    </source>
</evidence>
<keyword evidence="10" id="KW-0067">ATP-binding</keyword>
<evidence type="ECO:0000256" key="12">
    <source>
        <dbReference type="ARBA" id="ARBA00023012"/>
    </source>
</evidence>
<feature type="transmembrane region" description="Helical" evidence="15">
    <location>
        <begin position="76"/>
        <end position="95"/>
    </location>
</feature>
<dbReference type="EC" id="2.7.13.3" evidence="3"/>
<keyword evidence="5" id="KW-0597">Phosphoprotein</keyword>
<dbReference type="Pfam" id="PF00512">
    <property type="entry name" value="HisKA"/>
    <property type="match status" value="1"/>
</dbReference>
<comment type="catalytic activity">
    <reaction evidence="1">
        <text>ATP + protein L-histidine = ADP + protein N-phospho-L-histidine.</text>
        <dbReference type="EC" id="2.7.13.3"/>
    </reaction>
</comment>
<evidence type="ECO:0000256" key="10">
    <source>
        <dbReference type="ARBA" id="ARBA00022840"/>
    </source>
</evidence>
<organism evidence="18 19">
    <name type="scientific">Microlunatus kandeliicorticis</name>
    <dbReference type="NCBI Taxonomy" id="1759536"/>
    <lineage>
        <taxon>Bacteria</taxon>
        <taxon>Bacillati</taxon>
        <taxon>Actinomycetota</taxon>
        <taxon>Actinomycetes</taxon>
        <taxon>Propionibacteriales</taxon>
        <taxon>Propionibacteriaceae</taxon>
        <taxon>Microlunatus</taxon>
    </lineage>
</organism>
<evidence type="ECO:0000256" key="6">
    <source>
        <dbReference type="ARBA" id="ARBA00022679"/>
    </source>
</evidence>
<dbReference type="SUPFAM" id="SSF55785">
    <property type="entry name" value="PYP-like sensor domain (PAS domain)"/>
    <property type="match status" value="1"/>
</dbReference>
<dbReference type="GO" id="GO:0000155">
    <property type="term" value="F:phosphorelay sensor kinase activity"/>
    <property type="evidence" value="ECO:0007669"/>
    <property type="project" value="InterPro"/>
</dbReference>
<evidence type="ECO:0000313" key="19">
    <source>
        <dbReference type="Proteomes" id="UP000523079"/>
    </source>
</evidence>
<dbReference type="InterPro" id="IPR036890">
    <property type="entry name" value="HATPase_C_sf"/>
</dbReference>
<evidence type="ECO:0000256" key="4">
    <source>
        <dbReference type="ARBA" id="ARBA00022475"/>
    </source>
</evidence>
<dbReference type="InterPro" id="IPR035965">
    <property type="entry name" value="PAS-like_dom_sf"/>
</dbReference>
<feature type="transmembrane region" description="Helical" evidence="15">
    <location>
        <begin position="153"/>
        <end position="174"/>
    </location>
</feature>
<dbReference type="GO" id="GO:0030295">
    <property type="term" value="F:protein kinase activator activity"/>
    <property type="evidence" value="ECO:0007669"/>
    <property type="project" value="TreeGrafter"/>
</dbReference>
<evidence type="ECO:0000256" key="2">
    <source>
        <dbReference type="ARBA" id="ARBA00004651"/>
    </source>
</evidence>
<keyword evidence="13 15" id="KW-0472">Membrane</keyword>
<dbReference type="PANTHER" id="PTHR42878:SF7">
    <property type="entry name" value="SENSOR HISTIDINE KINASE GLRK"/>
    <property type="match status" value="1"/>
</dbReference>
<dbReference type="Pfam" id="PF05231">
    <property type="entry name" value="MASE1"/>
    <property type="match status" value="1"/>
</dbReference>
<dbReference type="CDD" id="cd00082">
    <property type="entry name" value="HisKA"/>
    <property type="match status" value="1"/>
</dbReference>
<dbReference type="Gene3D" id="3.30.450.20">
    <property type="entry name" value="PAS domain"/>
    <property type="match status" value="1"/>
</dbReference>
<dbReference type="Pfam" id="PF02518">
    <property type="entry name" value="HATPase_c"/>
    <property type="match status" value="1"/>
</dbReference>
<proteinExistence type="predicted"/>
<dbReference type="Pfam" id="PF08448">
    <property type="entry name" value="PAS_4"/>
    <property type="match status" value="1"/>
</dbReference>
<dbReference type="AlphaFoldDB" id="A0A7W3IS82"/>
<dbReference type="Gene3D" id="3.30.565.10">
    <property type="entry name" value="Histidine kinase-like ATPase, C-terminal domain"/>
    <property type="match status" value="1"/>
</dbReference>
<keyword evidence="8" id="KW-0547">Nucleotide-binding</keyword>
<dbReference type="InterPro" id="IPR005467">
    <property type="entry name" value="His_kinase_dom"/>
</dbReference>
<evidence type="ECO:0000256" key="14">
    <source>
        <dbReference type="ARBA" id="ARBA00039401"/>
    </source>
</evidence>
<protein>
    <recommendedName>
        <fullName evidence="14">Sensor-like histidine kinase SenX3</fullName>
        <ecNumber evidence="3">2.7.13.3</ecNumber>
    </recommendedName>
</protein>
<evidence type="ECO:0000256" key="9">
    <source>
        <dbReference type="ARBA" id="ARBA00022777"/>
    </source>
</evidence>
<feature type="transmembrane region" description="Helical" evidence="15">
    <location>
        <begin position="195"/>
        <end position="211"/>
    </location>
</feature>
<dbReference type="FunFam" id="3.30.565.10:FF:000006">
    <property type="entry name" value="Sensor histidine kinase WalK"/>
    <property type="match status" value="1"/>
</dbReference>
<keyword evidence="4" id="KW-1003">Cell membrane</keyword>
<feature type="transmembrane region" description="Helical" evidence="15">
    <location>
        <begin position="116"/>
        <end position="141"/>
    </location>
</feature>
<feature type="domain" description="PAS" evidence="17">
    <location>
        <begin position="312"/>
        <end position="348"/>
    </location>
</feature>
<keyword evidence="9 18" id="KW-0418">Kinase</keyword>
<dbReference type="InterPro" id="IPR036097">
    <property type="entry name" value="HisK_dim/P_sf"/>
</dbReference>
<dbReference type="SUPFAM" id="SSF55874">
    <property type="entry name" value="ATPase domain of HSP90 chaperone/DNA topoisomerase II/histidine kinase"/>
    <property type="match status" value="1"/>
</dbReference>
<evidence type="ECO:0000256" key="1">
    <source>
        <dbReference type="ARBA" id="ARBA00000085"/>
    </source>
</evidence>
<dbReference type="PRINTS" id="PR00344">
    <property type="entry name" value="BCTRLSENSOR"/>
</dbReference>
<evidence type="ECO:0000259" key="16">
    <source>
        <dbReference type="PROSITE" id="PS50109"/>
    </source>
</evidence>
<feature type="transmembrane region" description="Helical" evidence="15">
    <location>
        <begin position="267"/>
        <end position="293"/>
    </location>
</feature>
<evidence type="ECO:0000256" key="11">
    <source>
        <dbReference type="ARBA" id="ARBA00022989"/>
    </source>
</evidence>
<feature type="transmembrane region" description="Helical" evidence="15">
    <location>
        <begin position="30"/>
        <end position="46"/>
    </location>
</feature>
<evidence type="ECO:0000256" key="3">
    <source>
        <dbReference type="ARBA" id="ARBA00012438"/>
    </source>
</evidence>
<keyword evidence="11 15" id="KW-1133">Transmembrane helix</keyword>
<accession>A0A7W3IS82</accession>
<reference evidence="18 19" key="1">
    <citation type="submission" date="2020-07" db="EMBL/GenBank/DDBJ databases">
        <title>Sequencing the genomes of 1000 actinobacteria strains.</title>
        <authorList>
            <person name="Klenk H.-P."/>
        </authorList>
    </citation>
    <scope>NUCLEOTIDE SEQUENCE [LARGE SCALE GENOMIC DNA]</scope>
    <source>
        <strain evidence="18 19">DSM 100723</strain>
    </source>
</reference>
<feature type="transmembrane region" description="Helical" evidence="15">
    <location>
        <begin position="7"/>
        <end position="24"/>
    </location>
</feature>
<dbReference type="SMART" id="SM00388">
    <property type="entry name" value="HisKA"/>
    <property type="match status" value="1"/>
</dbReference>
<keyword evidence="19" id="KW-1185">Reference proteome</keyword>
<dbReference type="InterPro" id="IPR003661">
    <property type="entry name" value="HisK_dim/P_dom"/>
</dbReference>
<feature type="domain" description="Histidine kinase" evidence="16">
    <location>
        <begin position="446"/>
        <end position="664"/>
    </location>
</feature>
<dbReference type="PROSITE" id="PS50109">
    <property type="entry name" value="HIS_KIN"/>
    <property type="match status" value="1"/>
</dbReference>
<dbReference type="RefSeq" id="WP_182559867.1">
    <property type="nucleotide sequence ID" value="NZ_JACGWT010000003.1"/>
</dbReference>
<dbReference type="PROSITE" id="PS50112">
    <property type="entry name" value="PAS"/>
    <property type="match status" value="1"/>
</dbReference>
<dbReference type="InterPro" id="IPR003594">
    <property type="entry name" value="HATPase_dom"/>
</dbReference>
<evidence type="ECO:0000256" key="7">
    <source>
        <dbReference type="ARBA" id="ARBA00022692"/>
    </source>
</evidence>
<keyword evidence="7 15" id="KW-0812">Transmembrane</keyword>
<comment type="subcellular location">
    <subcellularLocation>
        <location evidence="2">Cell membrane</location>
        <topology evidence="2">Multi-pass membrane protein</topology>
    </subcellularLocation>
</comment>
<dbReference type="EMBL" id="JACGWT010000003">
    <property type="protein sequence ID" value="MBA8794253.1"/>
    <property type="molecule type" value="Genomic_DNA"/>
</dbReference>
<dbReference type="SMART" id="SM00387">
    <property type="entry name" value="HATPase_c"/>
    <property type="match status" value="1"/>
</dbReference>
<dbReference type="GO" id="GO:0005524">
    <property type="term" value="F:ATP binding"/>
    <property type="evidence" value="ECO:0007669"/>
    <property type="project" value="UniProtKB-KW"/>
</dbReference>
<dbReference type="Proteomes" id="UP000523079">
    <property type="component" value="Unassembled WGS sequence"/>
</dbReference>
<dbReference type="SUPFAM" id="SSF47384">
    <property type="entry name" value="Homodimeric domain of signal transducing histidine kinase"/>
    <property type="match status" value="1"/>
</dbReference>
<dbReference type="CDD" id="cd00075">
    <property type="entry name" value="HATPase"/>
    <property type="match status" value="1"/>
</dbReference>
<dbReference type="InterPro" id="IPR000014">
    <property type="entry name" value="PAS"/>
</dbReference>
<dbReference type="InterPro" id="IPR007895">
    <property type="entry name" value="MASE1"/>
</dbReference>
<keyword evidence="6" id="KW-0808">Transferase</keyword>
<sequence length="679" mass="71900">MRLRPLLLYGGAYLVLTLAGQLALQRDNPLPFLWPAAGVAVTWCLRARTRRELWIALGAICVLTAVWFGIGDGAPVAALLTVGTFGIALLPRLVVSLARRSGVGVSPAPLVLRRPVDFPVLAVGCLAGGATSALAAGGATWAATGEVAGTQLLGWLLGNSVGAFTVAATILAVLGARTVRPAPLPRWARIRTAERVAVFVAAIALTLIIFAPGQRLTLSFLLLVVVVWAGMRLRPDEAAVLGLLLVVASVVMVRFFAGGPFALIQPLALQVVVLQAFVGVAYGVAVMISLVAADRNELAARLIGSEQAAREDAARLRAVTDNTSEAIIVVDREGRHLLRNPVAERLIGAIDVDDAANQRLALGRMYGLDGKLLDWPQMPVVRAFGGETVREFPVRHKAFGASRVWAIDAVPLRRGPDGTPEHILVLVRDITSEQERLEQLEQFAATVAHDLQGPIAGVIGWAETGLDQLDADGPEVRTELGNTFGRIQRSARRAQRLINDLLGYASARTAPVAPAPVDLDALVDALTQELLERHPDPAAAITRDRLGTVRADAAMMRQVLGNLLGNALKYAHPERSARVHVGAARRDGQLVLEVSDNGIGVPRDQRELIFDAFHRVAGSGSVSGTGLGLAICAQAVARHGGTIAVTDRADGPGSTFVVTLPDQQRPDPVRTGTPTASVR</sequence>
<evidence type="ECO:0000256" key="15">
    <source>
        <dbReference type="SAM" id="Phobius"/>
    </source>
</evidence>
<dbReference type="GO" id="GO:0000156">
    <property type="term" value="F:phosphorelay response regulator activity"/>
    <property type="evidence" value="ECO:0007669"/>
    <property type="project" value="TreeGrafter"/>
</dbReference>